<proteinExistence type="predicted"/>
<sequence length="65" mass="7380">MAGFNVLPLLLSNIQKTLCDVLLNDGFEEHTHDAILLVFMMRVFILPIYQLMVSPGSLFISQNEK</sequence>
<gene>
    <name evidence="2" type="ORF">WM43_01415</name>
</gene>
<feature type="transmembrane region" description="Helical" evidence="1">
    <location>
        <begin position="35"/>
        <end position="60"/>
    </location>
</feature>
<dbReference type="EMBL" id="CP014774">
    <property type="protein sequence ID" value="ANB51429.1"/>
    <property type="molecule type" value="Genomic_DNA"/>
</dbReference>
<organism evidence="2 3">
    <name type="scientific">Aeromonas veronii</name>
    <dbReference type="NCBI Taxonomy" id="654"/>
    <lineage>
        <taxon>Bacteria</taxon>
        <taxon>Pseudomonadati</taxon>
        <taxon>Pseudomonadota</taxon>
        <taxon>Gammaproteobacteria</taxon>
        <taxon>Aeromonadales</taxon>
        <taxon>Aeromonadaceae</taxon>
        <taxon>Aeromonas</taxon>
    </lineage>
</organism>
<accession>A0AAC9FK77</accession>
<name>A0AAC9FK77_AERVE</name>
<keyword evidence="1" id="KW-1133">Transmembrane helix</keyword>
<dbReference type="Proteomes" id="UP000076809">
    <property type="component" value="Chromosome"/>
</dbReference>
<protein>
    <submittedName>
        <fullName evidence="2">Uncharacterized protein</fullName>
    </submittedName>
</protein>
<keyword evidence="1" id="KW-0812">Transmembrane</keyword>
<dbReference type="AlphaFoldDB" id="A0AAC9FK77"/>
<keyword evidence="1" id="KW-0472">Membrane</keyword>
<reference evidence="2 3" key="1">
    <citation type="journal article" date="2016" name="J. Clin. Microbiol.">
        <title>Detection and Whole-Genome Sequencing of Carbapenemase-Producing Aeromonas hydrophila Isolates from Routine Perirectal Surveillance Culture.</title>
        <authorList>
            <person name="Hughes H.Y."/>
            <person name="Conlan S.P."/>
            <person name="Lau A.F."/>
            <person name="Dekker J.P."/>
            <person name="Michelin A.V."/>
            <person name="Youn J.H."/>
            <person name="Henderson D.K."/>
            <person name="Frank K.M."/>
            <person name="Segre J.A."/>
            <person name="Palmore T.N."/>
        </authorList>
    </citation>
    <scope>NUCLEOTIDE SEQUENCE [LARGE SCALE GENOMIC DNA]</scope>
    <source>
        <strain evidence="2 3">AVNIH1</strain>
    </source>
</reference>
<evidence type="ECO:0000313" key="3">
    <source>
        <dbReference type="Proteomes" id="UP000076809"/>
    </source>
</evidence>
<evidence type="ECO:0000256" key="1">
    <source>
        <dbReference type="SAM" id="Phobius"/>
    </source>
</evidence>
<evidence type="ECO:0000313" key="2">
    <source>
        <dbReference type="EMBL" id="ANB51429.1"/>
    </source>
</evidence>